<evidence type="ECO:0000313" key="3">
    <source>
        <dbReference type="Proteomes" id="UP001218188"/>
    </source>
</evidence>
<dbReference type="EMBL" id="JARJCM010000234">
    <property type="protein sequence ID" value="KAJ7021389.1"/>
    <property type="molecule type" value="Genomic_DNA"/>
</dbReference>
<dbReference type="Proteomes" id="UP001218188">
    <property type="component" value="Unassembled WGS sequence"/>
</dbReference>
<keyword evidence="3" id="KW-1185">Reference proteome</keyword>
<accession>A0AAD6S5R2</accession>
<name>A0AAD6S5R2_9AGAR</name>
<dbReference type="AlphaFoldDB" id="A0AAD6S5R2"/>
<keyword evidence="1" id="KW-0812">Transmembrane</keyword>
<evidence type="ECO:0000313" key="2">
    <source>
        <dbReference type="EMBL" id="KAJ7021389.1"/>
    </source>
</evidence>
<organism evidence="2 3">
    <name type="scientific">Mycena alexandri</name>
    <dbReference type="NCBI Taxonomy" id="1745969"/>
    <lineage>
        <taxon>Eukaryota</taxon>
        <taxon>Fungi</taxon>
        <taxon>Dikarya</taxon>
        <taxon>Basidiomycota</taxon>
        <taxon>Agaricomycotina</taxon>
        <taxon>Agaricomycetes</taxon>
        <taxon>Agaricomycetidae</taxon>
        <taxon>Agaricales</taxon>
        <taxon>Marasmiineae</taxon>
        <taxon>Mycenaceae</taxon>
        <taxon>Mycena</taxon>
    </lineage>
</organism>
<reference evidence="2" key="1">
    <citation type="submission" date="2023-03" db="EMBL/GenBank/DDBJ databases">
        <title>Massive genome expansion in bonnet fungi (Mycena s.s.) driven by repeated elements and novel gene families across ecological guilds.</title>
        <authorList>
            <consortium name="Lawrence Berkeley National Laboratory"/>
            <person name="Harder C.B."/>
            <person name="Miyauchi S."/>
            <person name="Viragh M."/>
            <person name="Kuo A."/>
            <person name="Thoen E."/>
            <person name="Andreopoulos B."/>
            <person name="Lu D."/>
            <person name="Skrede I."/>
            <person name="Drula E."/>
            <person name="Henrissat B."/>
            <person name="Morin E."/>
            <person name="Kohler A."/>
            <person name="Barry K."/>
            <person name="LaButti K."/>
            <person name="Morin E."/>
            <person name="Salamov A."/>
            <person name="Lipzen A."/>
            <person name="Mereny Z."/>
            <person name="Hegedus B."/>
            <person name="Baldrian P."/>
            <person name="Stursova M."/>
            <person name="Weitz H."/>
            <person name="Taylor A."/>
            <person name="Grigoriev I.V."/>
            <person name="Nagy L.G."/>
            <person name="Martin F."/>
            <person name="Kauserud H."/>
        </authorList>
    </citation>
    <scope>NUCLEOTIDE SEQUENCE</scope>
    <source>
        <strain evidence="2">CBHHK200</strain>
    </source>
</reference>
<feature type="transmembrane region" description="Helical" evidence="1">
    <location>
        <begin position="167"/>
        <end position="190"/>
    </location>
</feature>
<dbReference type="Gene3D" id="1.20.5.510">
    <property type="entry name" value="Single helix bin"/>
    <property type="match status" value="1"/>
</dbReference>
<keyword evidence="1" id="KW-0472">Membrane</keyword>
<keyword evidence="1" id="KW-1133">Transmembrane helix</keyword>
<protein>
    <submittedName>
        <fullName evidence="2">Uncharacterized protein</fullName>
    </submittedName>
</protein>
<sequence>MSVLISVERGCWFRTTHAQTLFYVSESQPAQTEIIYETFSLSAVGVGTDGATTYIQNVIESYAAFVESATTVTLMSTIATYTNTIIEDASGFREYSPLLDCGPDGCKVDTSAGPVVQTCTFGTDGHGTCVEKFPFLSEGVTYSGAVVPYYTLNNTATAPNTKATSHIGAIVGGVVGGVVLGLLGAAFLLWRRRKRRCPQAPLVTSSHDGASESKDVFQELQTLREEMRRLENGNVLREQALREEIRRMEVGAPPNYA</sequence>
<evidence type="ECO:0000256" key="1">
    <source>
        <dbReference type="SAM" id="Phobius"/>
    </source>
</evidence>
<proteinExistence type="predicted"/>
<comment type="caution">
    <text evidence="2">The sequence shown here is derived from an EMBL/GenBank/DDBJ whole genome shotgun (WGS) entry which is preliminary data.</text>
</comment>
<gene>
    <name evidence="2" type="ORF">C8F04DRAFT_269569</name>
</gene>